<sequence length="145" mass="16267">MSEAYLQLKADIELWLNSSQGPNGILLWLREKPRFSFPSADSRSAYLAIQHMITSSMEQARRDAPFGPYIHGGHSWFGTLGTASLEVYQGDLRTNTWRKYPLLDGGSVLIRDEKPVCLDTGFLMEVLSAAAQDTAVARFNDYVNH</sequence>
<comment type="caution">
    <text evidence="1">The sequence shown here is derived from an EMBL/GenBank/DDBJ whole genome shotgun (WGS) entry which is preliminary data.</text>
</comment>
<protein>
    <submittedName>
        <fullName evidence="1">Uncharacterized protein</fullName>
    </submittedName>
</protein>
<reference evidence="2" key="1">
    <citation type="journal article" date="2024" name="Front. Bioeng. Biotechnol.">
        <title>Genome-scale model development and genomic sequencing of the oleaginous clade Lipomyces.</title>
        <authorList>
            <person name="Czajka J.J."/>
            <person name="Han Y."/>
            <person name="Kim J."/>
            <person name="Mondo S.J."/>
            <person name="Hofstad B.A."/>
            <person name="Robles A."/>
            <person name="Haridas S."/>
            <person name="Riley R."/>
            <person name="LaButti K."/>
            <person name="Pangilinan J."/>
            <person name="Andreopoulos W."/>
            <person name="Lipzen A."/>
            <person name="Yan J."/>
            <person name="Wang M."/>
            <person name="Ng V."/>
            <person name="Grigoriev I.V."/>
            <person name="Spatafora J.W."/>
            <person name="Magnuson J.K."/>
            <person name="Baker S.E."/>
            <person name="Pomraning K.R."/>
        </authorList>
    </citation>
    <scope>NUCLEOTIDE SEQUENCE [LARGE SCALE GENOMIC DNA]</scope>
    <source>
        <strain evidence="2">CBS 7786</strain>
    </source>
</reference>
<organism evidence="1 2">
    <name type="scientific">Lipomyces kononenkoae</name>
    <name type="common">Yeast</name>
    <dbReference type="NCBI Taxonomy" id="34357"/>
    <lineage>
        <taxon>Eukaryota</taxon>
        <taxon>Fungi</taxon>
        <taxon>Dikarya</taxon>
        <taxon>Ascomycota</taxon>
        <taxon>Saccharomycotina</taxon>
        <taxon>Lipomycetes</taxon>
        <taxon>Lipomycetales</taxon>
        <taxon>Lipomycetaceae</taxon>
        <taxon>Lipomyces</taxon>
    </lineage>
</organism>
<proteinExistence type="predicted"/>
<dbReference type="EMBL" id="MU971449">
    <property type="protein sequence ID" value="KAK9234782.1"/>
    <property type="molecule type" value="Genomic_DNA"/>
</dbReference>
<name>A0ACC3ST44_LIPKO</name>
<dbReference type="Proteomes" id="UP001433508">
    <property type="component" value="Unassembled WGS sequence"/>
</dbReference>
<evidence type="ECO:0000313" key="2">
    <source>
        <dbReference type="Proteomes" id="UP001433508"/>
    </source>
</evidence>
<gene>
    <name evidence="1" type="ORF">V1525DRAFT_435306</name>
</gene>
<accession>A0ACC3ST44</accession>
<keyword evidence="2" id="KW-1185">Reference proteome</keyword>
<evidence type="ECO:0000313" key="1">
    <source>
        <dbReference type="EMBL" id="KAK9234782.1"/>
    </source>
</evidence>